<dbReference type="EMBL" id="MU032349">
    <property type="protein sequence ID" value="KAF3763671.1"/>
    <property type="molecule type" value="Genomic_DNA"/>
</dbReference>
<gene>
    <name evidence="1" type="ORF">M406DRAFT_103905</name>
</gene>
<organism evidence="1 2">
    <name type="scientific">Cryphonectria parasitica (strain ATCC 38755 / EP155)</name>
    <dbReference type="NCBI Taxonomy" id="660469"/>
    <lineage>
        <taxon>Eukaryota</taxon>
        <taxon>Fungi</taxon>
        <taxon>Dikarya</taxon>
        <taxon>Ascomycota</taxon>
        <taxon>Pezizomycotina</taxon>
        <taxon>Sordariomycetes</taxon>
        <taxon>Sordariomycetidae</taxon>
        <taxon>Diaporthales</taxon>
        <taxon>Cryphonectriaceae</taxon>
        <taxon>Cryphonectria-Endothia species complex</taxon>
        <taxon>Cryphonectria</taxon>
    </lineage>
</organism>
<dbReference type="Proteomes" id="UP000803844">
    <property type="component" value="Unassembled WGS sequence"/>
</dbReference>
<name>A0A9P5CN20_CRYP1</name>
<protein>
    <submittedName>
        <fullName evidence="1">Uncharacterized protein</fullName>
    </submittedName>
</protein>
<dbReference type="GeneID" id="63832218"/>
<sequence>MEFLPVTGVSVCGPVSTNPEPIAWKGDAKSLTISLLDYLAEFRARLWCKEPDSAMIQIYRGIQELSFRVRVIWVVRGR</sequence>
<proteinExistence type="predicted"/>
<dbReference type="RefSeq" id="XP_040774632.1">
    <property type="nucleotide sequence ID" value="XM_040915089.1"/>
</dbReference>
<evidence type="ECO:0000313" key="1">
    <source>
        <dbReference type="EMBL" id="KAF3763671.1"/>
    </source>
</evidence>
<reference evidence="1" key="1">
    <citation type="journal article" date="2020" name="Phytopathology">
        <title>Genome sequence of the chestnut blight fungus Cryphonectria parasitica EP155: A fundamental resource for an archetypical invasive plant pathogen.</title>
        <authorList>
            <person name="Crouch J.A."/>
            <person name="Dawe A."/>
            <person name="Aerts A."/>
            <person name="Barry K."/>
            <person name="Churchill A.C.L."/>
            <person name="Grimwood J."/>
            <person name="Hillman B."/>
            <person name="Milgroom M.G."/>
            <person name="Pangilinan J."/>
            <person name="Smith M."/>
            <person name="Salamov A."/>
            <person name="Schmutz J."/>
            <person name="Yadav J."/>
            <person name="Grigoriev I.V."/>
            <person name="Nuss D."/>
        </authorList>
    </citation>
    <scope>NUCLEOTIDE SEQUENCE</scope>
    <source>
        <strain evidence="1">EP155</strain>
    </source>
</reference>
<keyword evidence="2" id="KW-1185">Reference proteome</keyword>
<comment type="caution">
    <text evidence="1">The sequence shown here is derived from an EMBL/GenBank/DDBJ whole genome shotgun (WGS) entry which is preliminary data.</text>
</comment>
<evidence type="ECO:0000313" key="2">
    <source>
        <dbReference type="Proteomes" id="UP000803844"/>
    </source>
</evidence>
<dbReference type="AlphaFoldDB" id="A0A9P5CN20"/>
<accession>A0A9P5CN20</accession>